<dbReference type="InterPro" id="IPR036046">
    <property type="entry name" value="Acylphosphatase-like_dom_sf"/>
</dbReference>
<gene>
    <name evidence="8" type="primary">acyP</name>
    <name evidence="8" type="ORF">CGERO_07035</name>
</gene>
<dbReference type="OrthoDB" id="3182027at2"/>
<name>A0A3G6J160_9CORY</name>
<dbReference type="KEGG" id="cgk:CGERO_07035"/>
<evidence type="ECO:0000256" key="1">
    <source>
        <dbReference type="ARBA" id="ARBA00005614"/>
    </source>
</evidence>
<evidence type="ECO:0000256" key="5">
    <source>
        <dbReference type="PROSITE-ProRule" id="PRU00520"/>
    </source>
</evidence>
<evidence type="ECO:0000256" key="4">
    <source>
        <dbReference type="ARBA" id="ARBA00047645"/>
    </source>
</evidence>
<accession>A0A3G6J160</accession>
<dbReference type="Gene3D" id="3.30.70.100">
    <property type="match status" value="1"/>
</dbReference>
<comment type="similarity">
    <text evidence="1 6">Belongs to the acylphosphatase family.</text>
</comment>
<feature type="active site" evidence="5">
    <location>
        <position position="37"/>
    </location>
</feature>
<comment type="catalytic activity">
    <reaction evidence="4 5">
        <text>an acyl phosphate + H2O = a carboxylate + phosphate + H(+)</text>
        <dbReference type="Rhea" id="RHEA:14965"/>
        <dbReference type="ChEBI" id="CHEBI:15377"/>
        <dbReference type="ChEBI" id="CHEBI:15378"/>
        <dbReference type="ChEBI" id="CHEBI:29067"/>
        <dbReference type="ChEBI" id="CHEBI:43474"/>
        <dbReference type="ChEBI" id="CHEBI:59918"/>
        <dbReference type="EC" id="3.6.1.7"/>
    </reaction>
</comment>
<dbReference type="InterPro" id="IPR017968">
    <property type="entry name" value="Acylphosphatase_CS"/>
</dbReference>
<dbReference type="PROSITE" id="PS51160">
    <property type="entry name" value="ACYLPHOSPHATASE_3"/>
    <property type="match status" value="1"/>
</dbReference>
<keyword evidence="9" id="KW-1185">Reference proteome</keyword>
<feature type="domain" description="Acylphosphatase-like" evidence="7">
    <location>
        <begin position="4"/>
        <end position="91"/>
    </location>
</feature>
<protein>
    <recommendedName>
        <fullName evidence="3 5">acylphosphatase</fullName>
        <ecNumber evidence="2 5">3.6.1.7</ecNumber>
    </recommendedName>
</protein>
<dbReference type="RefSeq" id="WP_123934513.1">
    <property type="nucleotide sequence ID" value="NZ_CP033897.1"/>
</dbReference>
<dbReference type="SUPFAM" id="SSF54975">
    <property type="entry name" value="Acylphosphatase/BLUF domain-like"/>
    <property type="match status" value="1"/>
</dbReference>
<dbReference type="AlphaFoldDB" id="A0A3G6J160"/>
<evidence type="ECO:0000256" key="2">
    <source>
        <dbReference type="ARBA" id="ARBA00012150"/>
    </source>
</evidence>
<reference evidence="8 9" key="1">
    <citation type="submission" date="2018-11" db="EMBL/GenBank/DDBJ databases">
        <authorList>
            <person name="Kleinhagauer T."/>
            <person name="Glaeser S.P."/>
            <person name="Spergser J."/>
            <person name="Ruckert C."/>
            <person name="Kaempfer P."/>
            <person name="Busse H.-J."/>
        </authorList>
    </citation>
    <scope>NUCLEOTIDE SEQUENCE [LARGE SCALE GENOMIC DNA]</scope>
    <source>
        <strain evidence="8 9">W8</strain>
    </source>
</reference>
<sequence length="91" mass="10156">MQSRLTAWVHGHVQGVGFRWWTYSQAKALGLHGSATNLSDGRVCVVVEGEREQCEAMLQALSQPDRTRPGSVDTVIERWSEAKGVRGFETR</sequence>
<dbReference type="InterPro" id="IPR020456">
    <property type="entry name" value="Acylphosphatase"/>
</dbReference>
<dbReference type="Proteomes" id="UP000271587">
    <property type="component" value="Chromosome"/>
</dbReference>
<feature type="active site" evidence="5">
    <location>
        <position position="19"/>
    </location>
</feature>
<organism evidence="8 9">
    <name type="scientific">Corynebacterium gerontici</name>
    <dbReference type="NCBI Taxonomy" id="2079234"/>
    <lineage>
        <taxon>Bacteria</taxon>
        <taxon>Bacillati</taxon>
        <taxon>Actinomycetota</taxon>
        <taxon>Actinomycetes</taxon>
        <taxon>Mycobacteriales</taxon>
        <taxon>Corynebacteriaceae</taxon>
        <taxon>Corynebacterium</taxon>
    </lineage>
</organism>
<dbReference type="Pfam" id="PF00708">
    <property type="entry name" value="Acylphosphatase"/>
    <property type="match status" value="1"/>
</dbReference>
<evidence type="ECO:0000313" key="9">
    <source>
        <dbReference type="Proteomes" id="UP000271587"/>
    </source>
</evidence>
<dbReference type="EC" id="3.6.1.7" evidence="2 5"/>
<dbReference type="PROSITE" id="PS00150">
    <property type="entry name" value="ACYLPHOSPHATASE_1"/>
    <property type="match status" value="1"/>
</dbReference>
<proteinExistence type="inferred from homology"/>
<evidence type="ECO:0000259" key="7">
    <source>
        <dbReference type="PROSITE" id="PS51160"/>
    </source>
</evidence>
<keyword evidence="5 8" id="KW-0378">Hydrolase</keyword>
<evidence type="ECO:0000256" key="6">
    <source>
        <dbReference type="RuleBase" id="RU004168"/>
    </source>
</evidence>
<dbReference type="PANTHER" id="PTHR47268">
    <property type="entry name" value="ACYLPHOSPHATASE"/>
    <property type="match status" value="1"/>
</dbReference>
<evidence type="ECO:0000313" key="8">
    <source>
        <dbReference type="EMBL" id="AZA11707.1"/>
    </source>
</evidence>
<dbReference type="NCBIfam" id="NF010997">
    <property type="entry name" value="PRK14422.1"/>
    <property type="match status" value="1"/>
</dbReference>
<dbReference type="InterPro" id="IPR001792">
    <property type="entry name" value="Acylphosphatase-like_dom"/>
</dbReference>
<dbReference type="PANTHER" id="PTHR47268:SF4">
    <property type="entry name" value="ACYLPHOSPHATASE"/>
    <property type="match status" value="1"/>
</dbReference>
<evidence type="ECO:0000256" key="3">
    <source>
        <dbReference type="ARBA" id="ARBA00015991"/>
    </source>
</evidence>
<dbReference type="GO" id="GO:0003998">
    <property type="term" value="F:acylphosphatase activity"/>
    <property type="evidence" value="ECO:0007669"/>
    <property type="project" value="UniProtKB-EC"/>
</dbReference>
<dbReference type="EMBL" id="CP033897">
    <property type="protein sequence ID" value="AZA11707.1"/>
    <property type="molecule type" value="Genomic_DNA"/>
</dbReference>